<evidence type="ECO:0000313" key="2">
    <source>
        <dbReference type="Proteomes" id="UP000343370"/>
    </source>
</evidence>
<organism evidence="1 2">
    <name type="scientific">Bacillus phage vB_BcM_Sam112</name>
    <dbReference type="NCBI Taxonomy" id="2663324"/>
    <lineage>
        <taxon>Viruses</taxon>
        <taxon>Duplodnaviria</taxon>
        <taxon>Heunggongvirae</taxon>
        <taxon>Uroviricota</taxon>
        <taxon>Caudoviricetes</taxon>
        <taxon>Trautnerviridae</taxon>
        <taxon>Prospektnaukivirus</taxon>
        <taxon>Prospektnaukivirus sam112</taxon>
    </lineage>
</organism>
<evidence type="ECO:0000313" key="1">
    <source>
        <dbReference type="EMBL" id="QGF21748.1"/>
    </source>
</evidence>
<accession>A0A5Q2F506</accession>
<dbReference type="EMBL" id="MN604230">
    <property type="protein sequence ID" value="QGF21748.1"/>
    <property type="molecule type" value="Genomic_DNA"/>
</dbReference>
<protein>
    <submittedName>
        <fullName evidence="1">Uncharacterized protein</fullName>
    </submittedName>
</protein>
<keyword evidence="2" id="KW-1185">Reference proteome</keyword>
<sequence>MAFHLQGSSSNRKSEVGQLIESFIDENKEDFSMTQIGLLESLAEQVDDLGQEQEQTATDKQNIIEQQAEQIEQLEGEN</sequence>
<dbReference type="Proteomes" id="UP000343370">
    <property type="component" value="Segment"/>
</dbReference>
<reference evidence="1 2" key="1">
    <citation type="submission" date="2019-10" db="EMBL/GenBank/DDBJ databases">
        <authorList>
            <person name="Kazantseva O."/>
            <person name="Piligrimova E."/>
            <person name="Shadrin A."/>
            <person name="Zagorodny V."/>
        </authorList>
    </citation>
    <scope>NUCLEOTIDE SEQUENCE [LARGE SCALE GENOMIC DNA]</scope>
</reference>
<proteinExistence type="predicted"/>
<gene>
    <name evidence="1" type="ORF">Sam112_gp46</name>
</gene>
<name>A0A5Q2F506_9CAUD</name>